<dbReference type="EMBL" id="RFFG01000130">
    <property type="protein sequence ID" value="RMI36650.1"/>
    <property type="molecule type" value="Genomic_DNA"/>
</dbReference>
<dbReference type="Gene3D" id="1.25.40.10">
    <property type="entry name" value="Tetratricopeptide repeat domain"/>
    <property type="match status" value="1"/>
</dbReference>
<evidence type="ECO:0000313" key="5">
    <source>
        <dbReference type="Proteomes" id="UP000282674"/>
    </source>
</evidence>
<dbReference type="SUPFAM" id="SSF48452">
    <property type="entry name" value="TPR-like"/>
    <property type="match status" value="1"/>
</dbReference>
<reference evidence="4 5" key="1">
    <citation type="submission" date="2018-10" db="EMBL/GenBank/DDBJ databases">
        <title>Isolation from soil.</title>
        <authorList>
            <person name="Hu J."/>
        </authorList>
    </citation>
    <scope>NUCLEOTIDE SEQUENCE [LARGE SCALE GENOMIC DNA]</scope>
    <source>
        <strain evidence="4 5">NEAU-Ht49</strain>
    </source>
</reference>
<dbReference type="Pfam" id="PF13191">
    <property type="entry name" value="AAA_16"/>
    <property type="match status" value="1"/>
</dbReference>
<organism evidence="4 5">
    <name type="scientific">Actinomadura harenae</name>
    <dbReference type="NCBI Taxonomy" id="2483351"/>
    <lineage>
        <taxon>Bacteria</taxon>
        <taxon>Bacillati</taxon>
        <taxon>Actinomycetota</taxon>
        <taxon>Actinomycetes</taxon>
        <taxon>Streptosporangiales</taxon>
        <taxon>Thermomonosporaceae</taxon>
        <taxon>Actinomadura</taxon>
    </lineage>
</organism>
<dbReference type="PANTHER" id="PTHR16305:SF35">
    <property type="entry name" value="TRANSCRIPTIONAL ACTIVATOR DOMAIN"/>
    <property type="match status" value="1"/>
</dbReference>
<dbReference type="SUPFAM" id="SSF52540">
    <property type="entry name" value="P-loop containing nucleoside triphosphate hydrolases"/>
    <property type="match status" value="1"/>
</dbReference>
<evidence type="ECO:0000313" key="4">
    <source>
        <dbReference type="EMBL" id="RMI36650.1"/>
    </source>
</evidence>
<dbReference type="PANTHER" id="PTHR16305">
    <property type="entry name" value="TESTICULAR SOLUBLE ADENYLYL CYCLASE"/>
    <property type="match status" value="1"/>
</dbReference>
<keyword evidence="1" id="KW-0547">Nucleotide-binding</keyword>
<dbReference type="Proteomes" id="UP000282674">
    <property type="component" value="Unassembled WGS sequence"/>
</dbReference>
<dbReference type="GO" id="GO:0005524">
    <property type="term" value="F:ATP binding"/>
    <property type="evidence" value="ECO:0007669"/>
    <property type="project" value="UniProtKB-KW"/>
</dbReference>
<dbReference type="AlphaFoldDB" id="A0A3M2LIN1"/>
<evidence type="ECO:0000256" key="1">
    <source>
        <dbReference type="ARBA" id="ARBA00022741"/>
    </source>
</evidence>
<dbReference type="GO" id="GO:0005737">
    <property type="term" value="C:cytoplasm"/>
    <property type="evidence" value="ECO:0007669"/>
    <property type="project" value="TreeGrafter"/>
</dbReference>
<keyword evidence="2" id="KW-0067">ATP-binding</keyword>
<gene>
    <name evidence="4" type="ORF">EBO15_38100</name>
</gene>
<feature type="domain" description="Orc1-like AAA ATPase" evidence="3">
    <location>
        <begin position="6"/>
        <end position="165"/>
    </location>
</feature>
<dbReference type="InterPro" id="IPR027417">
    <property type="entry name" value="P-loop_NTPase"/>
</dbReference>
<sequence>MRSRVFVGRAAELSALRAAYARAEESEMAVVLVAAEAGGGKSRLVEEFVQGRRALVGGCLDLGAASLPYAPFTAMLRRLGPDAVTRLTSPAARRELARLLPALGDAAPDEGSGQVRLFEHVLGLTERLCADDPAVLVVEDAHWADRSTRDLLAFLVNNPVPAKVLLVVTFRTDEPESRALFADLARLPHVTRLDLPPLTRTEVAAQVRGLLGGAAPSMIRDVHARGGGNPLFIEALAENPGEAVPGSLRDLLLTRFRALPDSTRAAVRVASAAGDRVGHDLLTAAADDRGLEEALRPAVDRGVLVADEDGYAFRHALIREAVHLDLLPGERARLHRRYAEAIERDPALTEAPTSALAVHWNACGDHARALEAAWHASGESARAAAYAECLALLRRVLDLWDRVPDAAARIGADRAEVMRLSARVSVTTADFEYGMRTVRTLLKNAGDPDELSQLLSLRGVFRGFAGQSDDLDDFREAERLASRPTPQRVWALTQLSARLSVRGDLAAAERLGREGLDLARELGGHPAVDELRVTVASAAARDGLGDLRPLERLRWADLNDDARIRVFTHLSHSYEGSGRSADALAAIEEGLALAERFGRTHSAGLPMVNNRIEALFRLGRWDEAAGHLRRALDRHHNPAMRIQLGIWAAALRAATGTGPQPEPIALAEPVGSGYPQTSLPLAHRLIDLRLSEDDRPAARAIAETALAHPDLTLQPIFAWPLLEAAARAGVLAPPEVIAHAPVEGAVSTAHAAAVAARTGDASGWETAIGVWESLDHPYSLARALFDAACADLASGARGP</sequence>
<dbReference type="InterPro" id="IPR011990">
    <property type="entry name" value="TPR-like_helical_dom_sf"/>
</dbReference>
<accession>A0A3M2LIN1</accession>
<proteinExistence type="predicted"/>
<evidence type="ECO:0000256" key="2">
    <source>
        <dbReference type="ARBA" id="ARBA00022840"/>
    </source>
</evidence>
<dbReference type="OrthoDB" id="5476461at2"/>
<comment type="caution">
    <text evidence="4">The sequence shown here is derived from an EMBL/GenBank/DDBJ whole genome shotgun (WGS) entry which is preliminary data.</text>
</comment>
<dbReference type="InterPro" id="IPR041664">
    <property type="entry name" value="AAA_16"/>
</dbReference>
<protein>
    <submittedName>
        <fullName evidence="4">Helix-turn-helix transcriptional regulator</fullName>
    </submittedName>
</protein>
<name>A0A3M2LIN1_9ACTN</name>
<evidence type="ECO:0000259" key="3">
    <source>
        <dbReference type="Pfam" id="PF13191"/>
    </source>
</evidence>
<dbReference type="GO" id="GO:0004016">
    <property type="term" value="F:adenylate cyclase activity"/>
    <property type="evidence" value="ECO:0007669"/>
    <property type="project" value="TreeGrafter"/>
</dbReference>
<keyword evidence="5" id="KW-1185">Reference proteome</keyword>
<feature type="non-terminal residue" evidence="4">
    <location>
        <position position="799"/>
    </location>
</feature>
<dbReference type="RefSeq" id="WP_122199329.1">
    <property type="nucleotide sequence ID" value="NZ_RFFG01000130.1"/>
</dbReference>